<reference evidence="2 3" key="1">
    <citation type="journal article" date="2021" name="J. Hered.">
        <title>A chromosome-level genome assembly of the parasitoid wasp, Cotesia glomerata (Hymenoptera: Braconidae).</title>
        <authorList>
            <person name="Pinto B.J."/>
            <person name="Weis J.J."/>
            <person name="Gamble T."/>
            <person name="Ode P.J."/>
            <person name="Paul R."/>
            <person name="Zaspel J.M."/>
        </authorList>
    </citation>
    <scope>NUCLEOTIDE SEQUENCE [LARGE SCALE GENOMIC DNA]</scope>
    <source>
        <strain evidence="2">CgM1</strain>
    </source>
</reference>
<protein>
    <submittedName>
        <fullName evidence="2">Uncharacterized protein</fullName>
    </submittedName>
</protein>
<gene>
    <name evidence="2" type="ORF">KQX54_000724</name>
</gene>
<evidence type="ECO:0000313" key="3">
    <source>
        <dbReference type="Proteomes" id="UP000826195"/>
    </source>
</evidence>
<evidence type="ECO:0000256" key="1">
    <source>
        <dbReference type="SAM" id="MobiDB-lite"/>
    </source>
</evidence>
<sequence>MLSRLSTLQARGQVVAHGGSAFTENGAPAAGKQERNEGPGSGENDGAIQLNVVPCPSTSSHMLLYTKVPECTYLGGEVGIAHTHKEIRIDSTQTATTAVRSSSSPLATGIPHAISITGCITQQILVLYLPALRLIGFVL</sequence>
<keyword evidence="3" id="KW-1185">Reference proteome</keyword>
<evidence type="ECO:0000313" key="2">
    <source>
        <dbReference type="EMBL" id="KAH0537766.1"/>
    </source>
</evidence>
<comment type="caution">
    <text evidence="2">The sequence shown here is derived from an EMBL/GenBank/DDBJ whole genome shotgun (WGS) entry which is preliminary data.</text>
</comment>
<feature type="region of interest" description="Disordered" evidence="1">
    <location>
        <begin position="17"/>
        <end position="47"/>
    </location>
</feature>
<name>A0AAV7HW19_COTGL</name>
<dbReference type="EMBL" id="JAHXZJ010002617">
    <property type="protein sequence ID" value="KAH0537766.1"/>
    <property type="molecule type" value="Genomic_DNA"/>
</dbReference>
<dbReference type="AlphaFoldDB" id="A0AAV7HW19"/>
<organism evidence="2 3">
    <name type="scientific">Cotesia glomerata</name>
    <name type="common">Lepidopteran parasitic wasp</name>
    <name type="synonym">Apanteles glomeratus</name>
    <dbReference type="NCBI Taxonomy" id="32391"/>
    <lineage>
        <taxon>Eukaryota</taxon>
        <taxon>Metazoa</taxon>
        <taxon>Ecdysozoa</taxon>
        <taxon>Arthropoda</taxon>
        <taxon>Hexapoda</taxon>
        <taxon>Insecta</taxon>
        <taxon>Pterygota</taxon>
        <taxon>Neoptera</taxon>
        <taxon>Endopterygota</taxon>
        <taxon>Hymenoptera</taxon>
        <taxon>Apocrita</taxon>
        <taxon>Ichneumonoidea</taxon>
        <taxon>Braconidae</taxon>
        <taxon>Microgastrinae</taxon>
        <taxon>Cotesia</taxon>
    </lineage>
</organism>
<proteinExistence type="predicted"/>
<accession>A0AAV7HW19</accession>
<dbReference type="Proteomes" id="UP000826195">
    <property type="component" value="Unassembled WGS sequence"/>
</dbReference>